<reference evidence="2 3" key="1">
    <citation type="submission" date="2017-04" db="EMBL/GenBank/DDBJ databases">
        <title>Draft genome sequence of Marssonina coronaria NL1: causal agent of apple blotch.</title>
        <authorList>
            <person name="Cheng Q."/>
        </authorList>
    </citation>
    <scope>NUCLEOTIDE SEQUENCE [LARGE SCALE GENOMIC DNA]</scope>
    <source>
        <strain evidence="2 3">NL1</strain>
    </source>
</reference>
<accession>A0A218ZC27</accession>
<evidence type="ECO:0000313" key="2">
    <source>
        <dbReference type="EMBL" id="OWP05631.1"/>
    </source>
</evidence>
<dbReference type="InParanoid" id="A0A218ZC27"/>
<feature type="compositionally biased region" description="Basic and acidic residues" evidence="1">
    <location>
        <begin position="109"/>
        <end position="123"/>
    </location>
</feature>
<feature type="compositionally biased region" description="Basic and acidic residues" evidence="1">
    <location>
        <begin position="28"/>
        <end position="44"/>
    </location>
</feature>
<organism evidence="2 3">
    <name type="scientific">Diplocarpon coronariae</name>
    <dbReference type="NCBI Taxonomy" id="2795749"/>
    <lineage>
        <taxon>Eukaryota</taxon>
        <taxon>Fungi</taxon>
        <taxon>Dikarya</taxon>
        <taxon>Ascomycota</taxon>
        <taxon>Pezizomycotina</taxon>
        <taxon>Leotiomycetes</taxon>
        <taxon>Helotiales</taxon>
        <taxon>Drepanopezizaceae</taxon>
        <taxon>Diplocarpon</taxon>
    </lineage>
</organism>
<name>A0A218ZC27_9HELO</name>
<keyword evidence="3" id="KW-1185">Reference proteome</keyword>
<protein>
    <submittedName>
        <fullName evidence="2">Uncharacterized protein</fullName>
    </submittedName>
</protein>
<feature type="region of interest" description="Disordered" evidence="1">
    <location>
        <begin position="1"/>
        <end position="75"/>
    </location>
</feature>
<evidence type="ECO:0000313" key="3">
    <source>
        <dbReference type="Proteomes" id="UP000242519"/>
    </source>
</evidence>
<proteinExistence type="predicted"/>
<sequence length="139" mass="15625">MTAAKNAPRPSAFEQRRTDSQSRRRAAERRSSETEAERGAHGDQYEDCVGAQRADQKDEGEETHEQRVESGGGGGLAWCYWERFLEGQDLEGGKGERTHEDYAWEGIAREEVKDPRDEQKKAAGEGVYSSDEALFTNIQ</sequence>
<evidence type="ECO:0000256" key="1">
    <source>
        <dbReference type="SAM" id="MobiDB-lite"/>
    </source>
</evidence>
<dbReference type="EMBL" id="MZNU01000061">
    <property type="protein sequence ID" value="OWP05631.1"/>
    <property type="molecule type" value="Genomic_DNA"/>
</dbReference>
<gene>
    <name evidence="2" type="ORF">B2J93_1680</name>
</gene>
<feature type="region of interest" description="Disordered" evidence="1">
    <location>
        <begin position="109"/>
        <end position="139"/>
    </location>
</feature>
<dbReference type="Proteomes" id="UP000242519">
    <property type="component" value="Unassembled WGS sequence"/>
</dbReference>
<dbReference type="AlphaFoldDB" id="A0A218ZC27"/>
<comment type="caution">
    <text evidence="2">The sequence shown here is derived from an EMBL/GenBank/DDBJ whole genome shotgun (WGS) entry which is preliminary data.</text>
</comment>